<organism evidence="2 3">
    <name type="scientific">Acidithiobacillus caldus (strain ATCC 51756 / DSM 8584 / KU)</name>
    <dbReference type="NCBI Taxonomy" id="637389"/>
    <lineage>
        <taxon>Bacteria</taxon>
        <taxon>Pseudomonadati</taxon>
        <taxon>Pseudomonadota</taxon>
        <taxon>Acidithiobacillia</taxon>
        <taxon>Acidithiobacillales</taxon>
        <taxon>Acidithiobacillaceae</taxon>
        <taxon>Acidithiobacillus</taxon>
    </lineage>
</organism>
<proteinExistence type="predicted"/>
<evidence type="ECO:0000313" key="2">
    <source>
        <dbReference type="EMBL" id="AIA56130.1"/>
    </source>
</evidence>
<feature type="transmembrane region" description="Helical" evidence="1">
    <location>
        <begin position="91"/>
        <end position="113"/>
    </location>
</feature>
<dbReference type="RefSeq" id="WP_004868718.1">
    <property type="nucleotide sequence ID" value="NZ_CP005986.1"/>
</dbReference>
<reference evidence="2 3" key="1">
    <citation type="journal article" date="2009" name="J. Bacteriol.">
        <title>Draft genome sequence of the extremely acidophilic bacterium Acidithiobacillus caldus ATCC 51756 reveals metabolic versatility in the genus Acidithiobacillus.</title>
        <authorList>
            <person name="Valdes J."/>
            <person name="Quatrini R."/>
            <person name="Hallberg K."/>
            <person name="Dopson M."/>
            <person name="Valenzuela P.D."/>
            <person name="Holmes D.S."/>
        </authorList>
    </citation>
    <scope>NUCLEOTIDE SEQUENCE [LARGE SCALE GENOMIC DNA]</scope>
    <source>
        <strain evidence="3">ATCC 51756 / DSM 8584 / KU</strain>
    </source>
</reference>
<protein>
    <submittedName>
        <fullName evidence="2">Uncharacterized protein</fullName>
    </submittedName>
</protein>
<keyword evidence="1" id="KW-0812">Transmembrane</keyword>
<dbReference type="KEGG" id="acz:Acaty_c2277"/>
<accession>A0A059ZX59</accession>
<dbReference type="GeneID" id="92932348"/>
<sequence length="114" mass="13086">MGINVLWLQRLWPLLRQSGPLITRLADAYVKRGADKKTAETLAETAVILDQILDERLRGLAQAEEVETLRQEIQALRQELARLGPRRRNPYLIILVLGQLLTLVFVILLWTHLP</sequence>
<name>A0A059ZX59_ACICK</name>
<keyword evidence="1" id="KW-1133">Transmembrane helix</keyword>
<gene>
    <name evidence="2" type="ORF">Acaty_c2277</name>
</gene>
<evidence type="ECO:0000256" key="1">
    <source>
        <dbReference type="SAM" id="Phobius"/>
    </source>
</evidence>
<dbReference type="AlphaFoldDB" id="A0A059ZX59"/>
<dbReference type="eggNOG" id="ENOG5031WT9">
    <property type="taxonomic scope" value="Bacteria"/>
</dbReference>
<dbReference type="HOGENOM" id="CLU_2115676_0_0_6"/>
<dbReference type="Proteomes" id="UP000005522">
    <property type="component" value="Chromosome"/>
</dbReference>
<dbReference type="EMBL" id="CP005986">
    <property type="protein sequence ID" value="AIA56130.1"/>
    <property type="molecule type" value="Genomic_DNA"/>
</dbReference>
<evidence type="ECO:0000313" key="3">
    <source>
        <dbReference type="Proteomes" id="UP000005522"/>
    </source>
</evidence>
<keyword evidence="1" id="KW-0472">Membrane</keyword>